<keyword evidence="2" id="KW-0812">Transmembrane</keyword>
<dbReference type="PROSITE" id="PS50112">
    <property type="entry name" value="PAS"/>
    <property type="match status" value="1"/>
</dbReference>
<sequence length="1018" mass="114101">MLILFSIPGVAVIIFTLLLERNYSIKQSELQATNIANRFSLQQKNMLDDIERLARYIAQQESNHDELLTSCPDYFELFKSLYNNVANIGLIGLQGDVSCATSGQVKNINIADRDYFKNAVNSDMLSVGYFQLDRSLQTTTVNFALSLKNTTGVTKGVIVIVIALDWWNAAINEINLPDESLVAIVDSNNKVLAHYPKNTTLIGKSITQSYVESTQADSHFITDEQGVTRIFSRSTIYNDPHNNNLDIYIGLPVTDVLAQINHNFIISLTVFITFLLLLTFIAYKLLKVSIFTPINNLTKATDSLASGIMPSEQNDSPNSPELKVLYQRFKVMAETRLATEANLKNKHDELTSLLSALPDSYLKINNKGDVSNIGGSFNIPGVTQSVNNLTLASFITEGNAQLILNNLPTSTAKNSSNLEFTLQSQTDIKSFEARINPMQTNHEFVVVLRDITQRKQNEEALHLAALVYGNSSEGMAITDENGIIFDVNPAFSKTTLFSKEEVINKTISVLSSGKHDKTFYQALWAELTSTGRWQGEIINRRKNGELYVEWLTIDTVYDDNNMPVRRIAIFTDLTEKKQADALIWKQAHFDHLTDLPNRLELKNRLNECFTRLENNAEQLVIMLLDIDHFKDVNDTLGHHYGDALLKFVSQRILESAKNAEFVARIGGDEFVIVFSKIKEQHIKQIAENILLSLSSAIYIENEELFISASIGIASAPNDGENTEQLLKAADQAMYKAKVNGRNGFEFFSHDMREKAQMRMLLLKELRTAIELEQFELFYQPIVCLKDLHVHKAEGLIRWRHPEKGLISPADFIPLAEETRQINTLGQFVFSQALQTLNDIKAHITNDFQLSVNVSPIQLSTPDSGIDEWGAMLNAANLPASSIVAEITEGLMVNPEALTQSRLKALVQSGMQLALDDFGTGYSSLAYLQEMDTDYLKIDKRFVDNINKGSQELVLCKTIIVMAHQLGLKVIAEGIETKQQMQLLLEAGCDYGQGYLFSKPLPKEQFMSLLTTSQIIALK</sequence>
<evidence type="ECO:0000259" key="4">
    <source>
        <dbReference type="PROSITE" id="PS50883"/>
    </source>
</evidence>
<comment type="cofactor">
    <cofactor evidence="1">
        <name>Mg(2+)</name>
        <dbReference type="ChEBI" id="CHEBI:18420"/>
    </cofactor>
</comment>
<dbReference type="InterPro" id="IPR000160">
    <property type="entry name" value="GGDEF_dom"/>
</dbReference>
<dbReference type="SUPFAM" id="SSF141868">
    <property type="entry name" value="EAL domain-like"/>
    <property type="match status" value="1"/>
</dbReference>
<dbReference type="Proteomes" id="UP000065261">
    <property type="component" value="Chromosome I"/>
</dbReference>
<dbReference type="FunFam" id="3.30.70.270:FF:000001">
    <property type="entry name" value="Diguanylate cyclase domain protein"/>
    <property type="match status" value="1"/>
</dbReference>
<keyword evidence="2" id="KW-1133">Transmembrane helix</keyword>
<dbReference type="InterPro" id="IPR035919">
    <property type="entry name" value="EAL_sf"/>
</dbReference>
<accession>A0A0U2WQB5</accession>
<dbReference type="PROSITE" id="PS50887">
    <property type="entry name" value="GGDEF"/>
    <property type="match status" value="1"/>
</dbReference>
<feature type="domain" description="PAS" evidence="3">
    <location>
        <begin position="459"/>
        <end position="506"/>
    </location>
</feature>
<dbReference type="Gene3D" id="3.20.20.450">
    <property type="entry name" value="EAL domain"/>
    <property type="match status" value="1"/>
</dbReference>
<evidence type="ECO:0000313" key="6">
    <source>
        <dbReference type="EMBL" id="ALS34059.1"/>
    </source>
</evidence>
<dbReference type="SUPFAM" id="SSF55785">
    <property type="entry name" value="PYP-like sensor domain (PAS domain)"/>
    <property type="match status" value="1"/>
</dbReference>
<protein>
    <recommendedName>
        <fullName evidence="8">Diguanylate phosphodiesterase</fullName>
    </recommendedName>
</protein>
<dbReference type="AlphaFoldDB" id="A0A0U2WQB5"/>
<dbReference type="SMART" id="SM00052">
    <property type="entry name" value="EAL"/>
    <property type="match status" value="1"/>
</dbReference>
<dbReference type="InterPro" id="IPR035965">
    <property type="entry name" value="PAS-like_dom_sf"/>
</dbReference>
<dbReference type="Gene3D" id="3.30.70.270">
    <property type="match status" value="1"/>
</dbReference>
<dbReference type="InterPro" id="IPR029787">
    <property type="entry name" value="Nucleotide_cyclase"/>
</dbReference>
<feature type="transmembrane region" description="Helical" evidence="2">
    <location>
        <begin position="264"/>
        <end position="286"/>
    </location>
</feature>
<dbReference type="CDD" id="cd12914">
    <property type="entry name" value="PDC1_DGC_like"/>
    <property type="match status" value="1"/>
</dbReference>
<dbReference type="Gene3D" id="3.30.450.20">
    <property type="entry name" value="PAS domain"/>
    <property type="match status" value="2"/>
</dbReference>
<dbReference type="InterPro" id="IPR000014">
    <property type="entry name" value="PAS"/>
</dbReference>
<gene>
    <name evidence="6" type="ORF">PTRA_a3035</name>
</gene>
<dbReference type="SMART" id="SM00267">
    <property type="entry name" value="GGDEF"/>
    <property type="match status" value="1"/>
</dbReference>
<dbReference type="PROSITE" id="PS50883">
    <property type="entry name" value="EAL"/>
    <property type="match status" value="1"/>
</dbReference>
<dbReference type="PATRIC" id="fig|1315283.4.peg.2646"/>
<dbReference type="CDD" id="cd01949">
    <property type="entry name" value="GGDEF"/>
    <property type="match status" value="1"/>
</dbReference>
<dbReference type="InterPro" id="IPR043128">
    <property type="entry name" value="Rev_trsase/Diguanyl_cyclase"/>
</dbReference>
<feature type="domain" description="EAL" evidence="4">
    <location>
        <begin position="758"/>
        <end position="1013"/>
    </location>
</feature>
<dbReference type="Pfam" id="PF00990">
    <property type="entry name" value="GGDEF"/>
    <property type="match status" value="1"/>
</dbReference>
<evidence type="ECO:0000313" key="7">
    <source>
        <dbReference type="Proteomes" id="UP000065261"/>
    </source>
</evidence>
<evidence type="ECO:0008006" key="8">
    <source>
        <dbReference type="Google" id="ProtNLM"/>
    </source>
</evidence>
<dbReference type="CDD" id="cd00130">
    <property type="entry name" value="PAS"/>
    <property type="match status" value="1"/>
</dbReference>
<feature type="domain" description="GGDEF" evidence="5">
    <location>
        <begin position="617"/>
        <end position="749"/>
    </location>
</feature>
<dbReference type="SMART" id="SM00086">
    <property type="entry name" value="PAC"/>
    <property type="match status" value="2"/>
</dbReference>
<proteinExistence type="predicted"/>
<evidence type="ECO:0000259" key="3">
    <source>
        <dbReference type="PROSITE" id="PS50112"/>
    </source>
</evidence>
<dbReference type="InterPro" id="IPR001610">
    <property type="entry name" value="PAC"/>
</dbReference>
<organism evidence="6">
    <name type="scientific">Pseudoalteromonas translucida KMM 520</name>
    <dbReference type="NCBI Taxonomy" id="1315283"/>
    <lineage>
        <taxon>Bacteria</taxon>
        <taxon>Pseudomonadati</taxon>
        <taxon>Pseudomonadota</taxon>
        <taxon>Gammaproteobacteria</taxon>
        <taxon>Alteromonadales</taxon>
        <taxon>Pseudoalteromonadaceae</taxon>
        <taxon>Pseudoalteromonas</taxon>
    </lineage>
</organism>
<reference evidence="6 7" key="1">
    <citation type="submission" date="2015-03" db="EMBL/GenBank/DDBJ databases">
        <authorList>
            <person name="Murphy D."/>
        </authorList>
    </citation>
    <scope>NUCLEOTIDE SEQUENCE [LARGE SCALE GENOMIC DNA]</scope>
    <source>
        <strain evidence="6 7">KMM 520</strain>
    </source>
</reference>
<dbReference type="KEGG" id="ptn:PTRA_a3035"/>
<dbReference type="EMBL" id="CP011034">
    <property type="protein sequence ID" value="ALS34059.1"/>
    <property type="molecule type" value="Genomic_DNA"/>
</dbReference>
<dbReference type="InterPro" id="IPR052155">
    <property type="entry name" value="Biofilm_reg_signaling"/>
</dbReference>
<dbReference type="Gene3D" id="6.10.340.10">
    <property type="match status" value="1"/>
</dbReference>
<evidence type="ECO:0000259" key="5">
    <source>
        <dbReference type="PROSITE" id="PS50887"/>
    </source>
</evidence>
<dbReference type="GO" id="GO:0003824">
    <property type="term" value="F:catalytic activity"/>
    <property type="evidence" value="ECO:0007669"/>
    <property type="project" value="UniProtKB-ARBA"/>
</dbReference>
<dbReference type="NCBIfam" id="TIGR00229">
    <property type="entry name" value="sensory_box"/>
    <property type="match status" value="1"/>
</dbReference>
<dbReference type="CDD" id="cd01948">
    <property type="entry name" value="EAL"/>
    <property type="match status" value="1"/>
</dbReference>
<dbReference type="PANTHER" id="PTHR44757">
    <property type="entry name" value="DIGUANYLATE CYCLASE DGCP"/>
    <property type="match status" value="1"/>
</dbReference>
<dbReference type="SMART" id="SM00091">
    <property type="entry name" value="PAS"/>
    <property type="match status" value="1"/>
</dbReference>
<keyword evidence="2" id="KW-0472">Membrane</keyword>
<evidence type="ECO:0000256" key="1">
    <source>
        <dbReference type="ARBA" id="ARBA00001946"/>
    </source>
</evidence>
<dbReference type="SUPFAM" id="SSF55073">
    <property type="entry name" value="Nucleotide cyclase"/>
    <property type="match status" value="1"/>
</dbReference>
<dbReference type="PANTHER" id="PTHR44757:SF2">
    <property type="entry name" value="BIOFILM ARCHITECTURE MAINTENANCE PROTEIN MBAA"/>
    <property type="match status" value="1"/>
</dbReference>
<name>A0A0U2WQB5_9GAMM</name>
<dbReference type="Pfam" id="PF00563">
    <property type="entry name" value="EAL"/>
    <property type="match status" value="1"/>
</dbReference>
<dbReference type="NCBIfam" id="TIGR00254">
    <property type="entry name" value="GGDEF"/>
    <property type="match status" value="1"/>
</dbReference>
<dbReference type="InterPro" id="IPR001633">
    <property type="entry name" value="EAL_dom"/>
</dbReference>
<dbReference type="Pfam" id="PF13426">
    <property type="entry name" value="PAS_9"/>
    <property type="match status" value="1"/>
</dbReference>
<evidence type="ECO:0000256" key="2">
    <source>
        <dbReference type="SAM" id="Phobius"/>
    </source>
</evidence>